<reference evidence="2 3" key="1">
    <citation type="submission" date="2020-03" db="EMBL/GenBank/DDBJ databases">
        <title>Roseomonas stagni sp. nov., isolated from pond water in Japan.</title>
        <authorList>
            <person name="Furuhata K."/>
            <person name="Miyamoto H."/>
            <person name="Goto K."/>
        </authorList>
    </citation>
    <scope>NUCLEOTIDE SEQUENCE [LARGE SCALE GENOMIC DNA]</scope>
    <source>
        <strain evidence="2 3">PeD5</strain>
    </source>
</reference>
<feature type="transmembrane region" description="Helical" evidence="1">
    <location>
        <begin position="190"/>
        <end position="211"/>
    </location>
</feature>
<evidence type="ECO:0000256" key="1">
    <source>
        <dbReference type="SAM" id="Phobius"/>
    </source>
</evidence>
<protein>
    <submittedName>
        <fullName evidence="2">Uncharacterized protein</fullName>
    </submittedName>
</protein>
<gene>
    <name evidence="2" type="ORF">G3576_17830</name>
</gene>
<dbReference type="RefSeq" id="WP_164695796.1">
    <property type="nucleotide sequence ID" value="NZ_JAAIKB010000007.1"/>
</dbReference>
<keyword evidence="1" id="KW-0472">Membrane</keyword>
<accession>A0A6M1LPF6</accession>
<dbReference type="Proteomes" id="UP000475385">
    <property type="component" value="Unassembled WGS sequence"/>
</dbReference>
<feature type="transmembrane region" description="Helical" evidence="1">
    <location>
        <begin position="93"/>
        <end position="113"/>
    </location>
</feature>
<feature type="transmembrane region" description="Helical" evidence="1">
    <location>
        <begin position="119"/>
        <end position="137"/>
    </location>
</feature>
<dbReference type="EMBL" id="JAAIKB010000007">
    <property type="protein sequence ID" value="NGM21889.1"/>
    <property type="molecule type" value="Genomic_DNA"/>
</dbReference>
<evidence type="ECO:0000313" key="3">
    <source>
        <dbReference type="Proteomes" id="UP000475385"/>
    </source>
</evidence>
<organism evidence="2 3">
    <name type="scientific">Falsiroseomonas algicola</name>
    <dbReference type="NCBI Taxonomy" id="2716930"/>
    <lineage>
        <taxon>Bacteria</taxon>
        <taxon>Pseudomonadati</taxon>
        <taxon>Pseudomonadota</taxon>
        <taxon>Alphaproteobacteria</taxon>
        <taxon>Acetobacterales</taxon>
        <taxon>Roseomonadaceae</taxon>
        <taxon>Falsiroseomonas</taxon>
    </lineage>
</organism>
<name>A0A6M1LPF6_9PROT</name>
<keyword evidence="3" id="KW-1185">Reference proteome</keyword>
<keyword evidence="1" id="KW-0812">Transmembrane</keyword>
<keyword evidence="1" id="KW-1133">Transmembrane helix</keyword>
<dbReference type="AlphaFoldDB" id="A0A6M1LPF6"/>
<evidence type="ECO:0000313" key="2">
    <source>
        <dbReference type="EMBL" id="NGM21889.1"/>
    </source>
</evidence>
<feature type="transmembrane region" description="Helical" evidence="1">
    <location>
        <begin position="149"/>
        <end position="175"/>
    </location>
</feature>
<sequence>MAADGILDAIRRGEARLGPALDPLVRQVEEQLRPAERHGLARMLETWPGARAGRPQRPEALEEGLAVLLAQAQGARRSDVFDSLKPAAKAGSFGLLCGIVAAMAVDVVAYGSAWSGPQVLHWVLSGTPALLLGAFGYRQARQPTRRSRTLFHGLVALPIGGFGSTILLLAILVGLDDGQGRSALDSVDPAWLVLGLVVVTLLGGVATAAWAMRRAWRRWDEAP</sequence>
<proteinExistence type="predicted"/>
<comment type="caution">
    <text evidence="2">The sequence shown here is derived from an EMBL/GenBank/DDBJ whole genome shotgun (WGS) entry which is preliminary data.</text>
</comment>